<dbReference type="AlphaFoldDB" id="A0A895XN58"/>
<accession>A0A895XN58</accession>
<evidence type="ECO:0000313" key="1">
    <source>
        <dbReference type="EMBL" id="QSB05212.1"/>
    </source>
</evidence>
<organism evidence="1 2">
    <name type="scientific">Natronoglycomyces albus</name>
    <dbReference type="NCBI Taxonomy" id="2811108"/>
    <lineage>
        <taxon>Bacteria</taxon>
        <taxon>Bacillati</taxon>
        <taxon>Actinomycetota</taxon>
        <taxon>Actinomycetes</taxon>
        <taxon>Glycomycetales</taxon>
        <taxon>Glycomycetaceae</taxon>
        <taxon>Natronoglycomyces</taxon>
    </lineage>
</organism>
<gene>
    <name evidence="1" type="ORF">JQS30_15870</name>
</gene>
<dbReference type="EMBL" id="CP070496">
    <property type="protein sequence ID" value="QSB05212.1"/>
    <property type="molecule type" value="Genomic_DNA"/>
</dbReference>
<sequence>MTSSRSIYRRLLQATFLGDREAMAVAAAELEGKEVTWADSGLLAASVFTLAVRDWFADSVDEAGVKELALAASDRSDQELSTVKTVIWSALGHDNLVDEVSPMQRMRAQVAIVTEIITKAEGTAEEVSGLMDQAEQMLDEM</sequence>
<proteinExistence type="predicted"/>
<name>A0A895XN58_9ACTN</name>
<protein>
    <submittedName>
        <fullName evidence="1">Uncharacterized protein</fullName>
    </submittedName>
</protein>
<keyword evidence="2" id="KW-1185">Reference proteome</keyword>
<dbReference type="Proteomes" id="UP000662939">
    <property type="component" value="Chromosome"/>
</dbReference>
<dbReference type="RefSeq" id="WP_213171214.1">
    <property type="nucleotide sequence ID" value="NZ_CP070496.1"/>
</dbReference>
<evidence type="ECO:0000313" key="2">
    <source>
        <dbReference type="Proteomes" id="UP000662939"/>
    </source>
</evidence>
<dbReference type="KEGG" id="nav:JQS30_15870"/>
<reference evidence="1" key="1">
    <citation type="submission" date="2021-02" db="EMBL/GenBank/DDBJ databases">
        <title>Natronoglycomyces albus gen. nov., sp. nov, a haloalkaliphilic actinobacterium from a soda solonchak soil.</title>
        <authorList>
            <person name="Sorokin D.Y."/>
            <person name="Khijniak T.V."/>
            <person name="Zakharycheva A.P."/>
            <person name="Boueva O.V."/>
            <person name="Ariskina E.V."/>
            <person name="Hahnke R.L."/>
            <person name="Bunk B."/>
            <person name="Sproer C."/>
            <person name="Schumann P."/>
            <person name="Evtushenko L.I."/>
            <person name="Kublanov I.V."/>
        </authorList>
    </citation>
    <scope>NUCLEOTIDE SEQUENCE</scope>
    <source>
        <strain evidence="1">DSM 106290</strain>
    </source>
</reference>